<accession>A0A1J5QCA2</accession>
<name>A0A1J5QCA2_9ZZZZ</name>
<reference evidence="1" key="1">
    <citation type="submission" date="2016-10" db="EMBL/GenBank/DDBJ databases">
        <title>Sequence of Gallionella enrichment culture.</title>
        <authorList>
            <person name="Poehlein A."/>
            <person name="Muehling M."/>
            <person name="Daniel R."/>
        </authorList>
    </citation>
    <scope>NUCLEOTIDE SEQUENCE</scope>
</reference>
<sequence length="112" mass="12109">MALLERDVVRKLPVARAQAAPFHDVDAKLSGRAGRGLGCVPVLLIHQLQRLGHGGHLWVSRLGASRCGQHQNGEGGNDRAIQAACFLLGVRRSLTDAPLIATHKLGNRLIRR</sequence>
<dbReference type="AlphaFoldDB" id="A0A1J5QCA2"/>
<evidence type="ECO:0000313" key="1">
    <source>
        <dbReference type="EMBL" id="OIQ75115.1"/>
    </source>
</evidence>
<comment type="caution">
    <text evidence="1">The sequence shown here is derived from an EMBL/GenBank/DDBJ whole genome shotgun (WGS) entry which is preliminary data.</text>
</comment>
<proteinExistence type="predicted"/>
<gene>
    <name evidence="1" type="ORF">GALL_432190</name>
</gene>
<protein>
    <submittedName>
        <fullName evidence="1">Uncharacterized protein</fullName>
    </submittedName>
</protein>
<organism evidence="1">
    <name type="scientific">mine drainage metagenome</name>
    <dbReference type="NCBI Taxonomy" id="410659"/>
    <lineage>
        <taxon>unclassified sequences</taxon>
        <taxon>metagenomes</taxon>
        <taxon>ecological metagenomes</taxon>
    </lineage>
</organism>
<dbReference type="EMBL" id="MLJW01002272">
    <property type="protein sequence ID" value="OIQ75115.1"/>
    <property type="molecule type" value="Genomic_DNA"/>
</dbReference>